<dbReference type="Proteomes" id="UP001138802">
    <property type="component" value="Unassembled WGS sequence"/>
</dbReference>
<dbReference type="Pfam" id="PF07238">
    <property type="entry name" value="PilZ"/>
    <property type="match status" value="1"/>
</dbReference>
<dbReference type="RefSeq" id="WP_200389243.1">
    <property type="nucleotide sequence ID" value="NZ_NRSD01000025.1"/>
</dbReference>
<evidence type="ECO:0000313" key="2">
    <source>
        <dbReference type="EMBL" id="MBK1646426.1"/>
    </source>
</evidence>
<reference evidence="2 3" key="1">
    <citation type="journal article" date="2020" name="Microorganisms">
        <title>Osmotic Adaptation and Compatible Solute Biosynthesis of Phototrophic Bacteria as Revealed from Genome Analyses.</title>
        <authorList>
            <person name="Imhoff J.F."/>
            <person name="Rahn T."/>
            <person name="Kunzel S."/>
            <person name="Keller A."/>
            <person name="Neulinger S.C."/>
        </authorList>
    </citation>
    <scope>NUCLEOTIDE SEQUENCE [LARGE SCALE GENOMIC DNA]</scope>
    <source>
        <strain evidence="2 3">DSM 21303</strain>
    </source>
</reference>
<organism evidence="2 3">
    <name type="scientific">Thiocapsa imhoffii</name>
    <dbReference type="NCBI Taxonomy" id="382777"/>
    <lineage>
        <taxon>Bacteria</taxon>
        <taxon>Pseudomonadati</taxon>
        <taxon>Pseudomonadota</taxon>
        <taxon>Gammaproteobacteria</taxon>
        <taxon>Chromatiales</taxon>
        <taxon>Chromatiaceae</taxon>
        <taxon>Thiocapsa</taxon>
    </lineage>
</organism>
<dbReference type="EMBL" id="NRSD01000025">
    <property type="protein sequence ID" value="MBK1646426.1"/>
    <property type="molecule type" value="Genomic_DNA"/>
</dbReference>
<evidence type="ECO:0000313" key="3">
    <source>
        <dbReference type="Proteomes" id="UP001138802"/>
    </source>
</evidence>
<dbReference type="InterPro" id="IPR009875">
    <property type="entry name" value="PilZ_domain"/>
</dbReference>
<keyword evidence="3" id="KW-1185">Reference proteome</keyword>
<feature type="domain" description="PilZ" evidence="1">
    <location>
        <begin position="18"/>
        <end position="113"/>
    </location>
</feature>
<gene>
    <name evidence="2" type="ORF">CKO25_17595</name>
</gene>
<comment type="caution">
    <text evidence="2">The sequence shown here is derived from an EMBL/GenBank/DDBJ whole genome shotgun (WGS) entry which is preliminary data.</text>
</comment>
<name>A0A9X0WKI6_9GAMM</name>
<dbReference type="AlphaFoldDB" id="A0A9X0WKI6"/>
<evidence type="ECO:0000259" key="1">
    <source>
        <dbReference type="Pfam" id="PF07238"/>
    </source>
</evidence>
<proteinExistence type="predicted"/>
<protein>
    <recommendedName>
        <fullName evidence="1">PilZ domain-containing protein</fullName>
    </recommendedName>
</protein>
<sequence>MAILDQQVKPVMPVDAGRREFRLDVAGLRLPFLGTRLDTRAIFQYILLDISQSGVRIIIPDWAVRRDLLHAGDHIDFHLPFMLDGAIYNHGQVAWTQRDEILYGQVCGVQIESHSALYYPVYMELQGGQIAIDMQAMQSSERLLCRILKDTILLKRGILIYFSHFKPIVQRMIRNEPERATVLRSFLFDDTEAYVERNIMALEEQRRVIGDAEDLFRDLPLHLDLDALRMLMEPELEPMVWMHAFSQGLMREYLAAIISLESKIFYNFNTISMIYASAIMRTDSDVRIEANLEP</sequence>
<dbReference type="GO" id="GO:0035438">
    <property type="term" value="F:cyclic-di-GMP binding"/>
    <property type="evidence" value="ECO:0007669"/>
    <property type="project" value="InterPro"/>
</dbReference>
<accession>A0A9X0WKI6</accession>